<gene>
    <name evidence="2" type="ORF">MNOR_LOCUS5152</name>
</gene>
<feature type="non-terminal residue" evidence="2">
    <location>
        <position position="103"/>
    </location>
</feature>
<evidence type="ECO:0000256" key="1">
    <source>
        <dbReference type="SAM" id="MobiDB-lite"/>
    </source>
</evidence>
<evidence type="ECO:0000313" key="3">
    <source>
        <dbReference type="Proteomes" id="UP001497623"/>
    </source>
</evidence>
<organism evidence="2 3">
    <name type="scientific">Meganyctiphanes norvegica</name>
    <name type="common">Northern krill</name>
    <name type="synonym">Thysanopoda norvegica</name>
    <dbReference type="NCBI Taxonomy" id="48144"/>
    <lineage>
        <taxon>Eukaryota</taxon>
        <taxon>Metazoa</taxon>
        <taxon>Ecdysozoa</taxon>
        <taxon>Arthropoda</taxon>
        <taxon>Crustacea</taxon>
        <taxon>Multicrustacea</taxon>
        <taxon>Malacostraca</taxon>
        <taxon>Eumalacostraca</taxon>
        <taxon>Eucarida</taxon>
        <taxon>Euphausiacea</taxon>
        <taxon>Euphausiidae</taxon>
        <taxon>Meganyctiphanes</taxon>
    </lineage>
</organism>
<dbReference type="AlphaFoldDB" id="A0AAV2PWE6"/>
<keyword evidence="3" id="KW-1185">Reference proteome</keyword>
<dbReference type="Proteomes" id="UP001497623">
    <property type="component" value="Unassembled WGS sequence"/>
</dbReference>
<evidence type="ECO:0000313" key="2">
    <source>
        <dbReference type="EMBL" id="CAL4065905.1"/>
    </source>
</evidence>
<name>A0AAV2PWE6_MEGNR</name>
<feature type="region of interest" description="Disordered" evidence="1">
    <location>
        <begin position="36"/>
        <end position="59"/>
    </location>
</feature>
<feature type="non-terminal residue" evidence="2">
    <location>
        <position position="1"/>
    </location>
</feature>
<sequence>TKDKTLTSPWEESIPLRLAENNSRIQSKTVIRCDSETGSSCSLSRGSTRRGRSSSTRSIWRHRSVSSSMKYVSSKRHGRTLKMEQKATKVLGIIFLTFVLSWS</sequence>
<dbReference type="EMBL" id="CAXKWB010001954">
    <property type="protein sequence ID" value="CAL4065905.1"/>
    <property type="molecule type" value="Genomic_DNA"/>
</dbReference>
<feature type="compositionally biased region" description="Low complexity" evidence="1">
    <location>
        <begin position="36"/>
        <end position="46"/>
    </location>
</feature>
<accession>A0AAV2PWE6</accession>
<proteinExistence type="predicted"/>
<protein>
    <submittedName>
        <fullName evidence="2">Uncharacterized protein</fullName>
    </submittedName>
</protein>
<comment type="caution">
    <text evidence="2">The sequence shown here is derived from an EMBL/GenBank/DDBJ whole genome shotgun (WGS) entry which is preliminary data.</text>
</comment>
<reference evidence="2 3" key="1">
    <citation type="submission" date="2024-05" db="EMBL/GenBank/DDBJ databases">
        <authorList>
            <person name="Wallberg A."/>
        </authorList>
    </citation>
    <scope>NUCLEOTIDE SEQUENCE [LARGE SCALE GENOMIC DNA]</scope>
</reference>